<evidence type="ECO:0000313" key="2">
    <source>
        <dbReference type="EMBL" id="WGH75600.1"/>
    </source>
</evidence>
<reference evidence="2 3" key="1">
    <citation type="submission" date="2023-04" db="EMBL/GenBank/DDBJ databases">
        <title>Tenacibaculum tangerinum sp. nov., isolated from sea tidal flat of South Korea.</title>
        <authorList>
            <person name="Lee S.H."/>
            <person name="Kim J.-J."/>
        </authorList>
    </citation>
    <scope>NUCLEOTIDE SEQUENCE [LARGE SCALE GENOMIC DNA]</scope>
    <source>
        <strain evidence="2 3">GRR-S3-23</strain>
    </source>
</reference>
<protein>
    <recommendedName>
        <fullName evidence="4">OmpA-like domain-containing protein</fullName>
    </recommendedName>
</protein>
<feature type="signal peptide" evidence="1">
    <location>
        <begin position="1"/>
        <end position="18"/>
    </location>
</feature>
<accession>A0ABY8L609</accession>
<feature type="chain" id="PRO_5047273873" description="OmpA-like domain-containing protein" evidence="1">
    <location>
        <begin position="19"/>
        <end position="623"/>
    </location>
</feature>
<dbReference type="RefSeq" id="WP_279651474.1">
    <property type="nucleotide sequence ID" value="NZ_CP122539.1"/>
</dbReference>
<dbReference type="Proteomes" id="UP001232001">
    <property type="component" value="Chromosome"/>
</dbReference>
<keyword evidence="1" id="KW-0732">Signal</keyword>
<gene>
    <name evidence="2" type="ORF">P8625_00110</name>
</gene>
<dbReference type="EMBL" id="CP122539">
    <property type="protein sequence ID" value="WGH75600.1"/>
    <property type="molecule type" value="Genomic_DNA"/>
</dbReference>
<proteinExistence type="predicted"/>
<name>A0ABY8L609_9FLAO</name>
<evidence type="ECO:0000256" key="1">
    <source>
        <dbReference type="SAM" id="SignalP"/>
    </source>
</evidence>
<organism evidence="2 3">
    <name type="scientific">Tenacibaculum tangerinum</name>
    <dbReference type="NCBI Taxonomy" id="3038772"/>
    <lineage>
        <taxon>Bacteria</taxon>
        <taxon>Pseudomonadati</taxon>
        <taxon>Bacteroidota</taxon>
        <taxon>Flavobacteriia</taxon>
        <taxon>Flavobacteriales</taxon>
        <taxon>Flavobacteriaceae</taxon>
        <taxon>Tenacibaculum</taxon>
    </lineage>
</organism>
<evidence type="ECO:0000313" key="3">
    <source>
        <dbReference type="Proteomes" id="UP001232001"/>
    </source>
</evidence>
<evidence type="ECO:0008006" key="4">
    <source>
        <dbReference type="Google" id="ProtNLM"/>
    </source>
</evidence>
<keyword evidence="3" id="KW-1185">Reference proteome</keyword>
<sequence length="623" mass="72419">MRKKLAILALLIGNLVLAQSQYGIVIPTNNNERNAKCQYFSQMFRQKPKEIRFGIKREGNTLFFEISDKQWFTKLFKQSGDGIAVDIVPKTRYACGEEIIPQQIKGLVLQPVYAKELRRNLKPFNTNFRVYVGKVPEPLAKDDLEFNILFLNNKVLCKYYSIYNLESYPWELLDMGVYLDSLAYKTKAITTSKEAFVKKYKTLQFTIPFKKNKATYLPEDIKPLYDSLRLTDFTIKKIDIKAYASVEGSLERNKELQEQRAKSIATALQTFQQPQIVTQISSSENWVEFLNDIKNTNYADLAVLSKKEVKRKLVGATAAELEPYLKKHRKAVVILELDKIDKYKNMTVTKLVTLFNERIAKDKLEEAAAIQNAILEKMKSNFSPETLLAMEIPRQKKYLTLLTKNSVIKYLVNISQALIVTSELQQLQKLDPKNQRIQYNLAVLKFIIWRSNAQPVNEETFKKEIINLKKYGIAKPLIDRMLVNFYIVKAEKEMRKRNYKAKDTAVKYIVNNYHKFPLSNYDYLSLAQFLTYYANMEEAVSLLDKKARSITIDEDLLFYYINLTIINKKLTASSEYRTIMLNAITKNKDRFCKLFNPSLEGGVTFQLLEDAYLRKTYCENCAE</sequence>